<feature type="transmembrane region" description="Helical" evidence="1">
    <location>
        <begin position="6"/>
        <end position="25"/>
    </location>
</feature>
<sequence length="293" mass="32609">MSWIYLALFAQVLSGLVILLDKFLVSSKAVSRPVVYAFYVGIMSGAVVVYFPLVSWPTFRVIELSFVIALTYIFSILFLYKSLKISDASDVAPVMGAVSALSTFLFSLWLLKDALPGNFLIGFVFLVAGMFLMSRLRFSKSSTSYVILAGILFGISSVFVKIIFRETTFWDGFFWSRMANVAGAFMLLLWPGNFTAVIKNFKESRAKTKLLVVANKALAGLAFLFVLLAIRMGDVSLVNAIGGMQFVFVLLFAFILTKKIPGHFSENVHEGNVFLHKFVSTMLIVVGFFMLFI</sequence>
<organism evidence="2 3">
    <name type="scientific">Candidatus Yanofskybacteria bacterium RIFCSPHIGHO2_01_FULL_44_17</name>
    <dbReference type="NCBI Taxonomy" id="1802668"/>
    <lineage>
        <taxon>Bacteria</taxon>
        <taxon>Candidatus Yanofskyibacteriota</taxon>
    </lineage>
</organism>
<gene>
    <name evidence="2" type="ORF">A2831_00195</name>
</gene>
<feature type="transmembrane region" description="Helical" evidence="1">
    <location>
        <begin position="117"/>
        <end position="133"/>
    </location>
</feature>
<evidence type="ECO:0000256" key="1">
    <source>
        <dbReference type="SAM" id="Phobius"/>
    </source>
</evidence>
<feature type="transmembrane region" description="Helical" evidence="1">
    <location>
        <begin position="179"/>
        <end position="198"/>
    </location>
</feature>
<dbReference type="SUPFAM" id="SSF103481">
    <property type="entry name" value="Multidrug resistance efflux transporter EmrE"/>
    <property type="match status" value="1"/>
</dbReference>
<feature type="transmembrane region" description="Helical" evidence="1">
    <location>
        <begin position="34"/>
        <end position="53"/>
    </location>
</feature>
<proteinExistence type="predicted"/>
<evidence type="ECO:0008006" key="4">
    <source>
        <dbReference type="Google" id="ProtNLM"/>
    </source>
</evidence>
<dbReference type="AlphaFoldDB" id="A0A1F8EX92"/>
<keyword evidence="1" id="KW-0812">Transmembrane</keyword>
<feature type="transmembrane region" description="Helical" evidence="1">
    <location>
        <begin position="236"/>
        <end position="254"/>
    </location>
</feature>
<dbReference type="STRING" id="1802668.A2831_00195"/>
<keyword evidence="1" id="KW-0472">Membrane</keyword>
<evidence type="ECO:0000313" key="2">
    <source>
        <dbReference type="EMBL" id="OGN05088.1"/>
    </source>
</evidence>
<feature type="transmembrane region" description="Helical" evidence="1">
    <location>
        <begin position="145"/>
        <end position="164"/>
    </location>
</feature>
<keyword evidence="1" id="KW-1133">Transmembrane helix</keyword>
<dbReference type="Proteomes" id="UP000177507">
    <property type="component" value="Unassembled WGS sequence"/>
</dbReference>
<accession>A0A1F8EX92</accession>
<name>A0A1F8EX92_9BACT</name>
<protein>
    <recommendedName>
        <fullName evidence="4">EamA domain-containing protein</fullName>
    </recommendedName>
</protein>
<feature type="transmembrane region" description="Helical" evidence="1">
    <location>
        <begin position="210"/>
        <end position="230"/>
    </location>
</feature>
<comment type="caution">
    <text evidence="2">The sequence shown here is derived from an EMBL/GenBank/DDBJ whole genome shotgun (WGS) entry which is preliminary data.</text>
</comment>
<dbReference type="EMBL" id="MGJI01000013">
    <property type="protein sequence ID" value="OGN05088.1"/>
    <property type="molecule type" value="Genomic_DNA"/>
</dbReference>
<evidence type="ECO:0000313" key="3">
    <source>
        <dbReference type="Proteomes" id="UP000177507"/>
    </source>
</evidence>
<feature type="transmembrane region" description="Helical" evidence="1">
    <location>
        <begin position="274"/>
        <end position="292"/>
    </location>
</feature>
<reference evidence="2 3" key="1">
    <citation type="journal article" date="2016" name="Nat. Commun.">
        <title>Thousands of microbial genomes shed light on interconnected biogeochemical processes in an aquifer system.</title>
        <authorList>
            <person name="Anantharaman K."/>
            <person name="Brown C.T."/>
            <person name="Hug L.A."/>
            <person name="Sharon I."/>
            <person name="Castelle C.J."/>
            <person name="Probst A.J."/>
            <person name="Thomas B.C."/>
            <person name="Singh A."/>
            <person name="Wilkins M.J."/>
            <person name="Karaoz U."/>
            <person name="Brodie E.L."/>
            <person name="Williams K.H."/>
            <person name="Hubbard S.S."/>
            <person name="Banfield J.F."/>
        </authorList>
    </citation>
    <scope>NUCLEOTIDE SEQUENCE [LARGE SCALE GENOMIC DNA]</scope>
</reference>
<feature type="transmembrane region" description="Helical" evidence="1">
    <location>
        <begin position="59"/>
        <end position="80"/>
    </location>
</feature>
<feature type="transmembrane region" description="Helical" evidence="1">
    <location>
        <begin position="92"/>
        <end position="111"/>
    </location>
</feature>
<dbReference type="InterPro" id="IPR037185">
    <property type="entry name" value="EmrE-like"/>
</dbReference>